<name>A0A8X6QRJ2_NEPPI</name>
<evidence type="ECO:0000313" key="1">
    <source>
        <dbReference type="EMBL" id="GFU40537.1"/>
    </source>
</evidence>
<sequence>MCQNDMETAGNDVVEYKQRLLRITNDADRETIIFKYAEKVHLTLNNTLETYRRFQEIRLDMGYMLNPRESFENLLAQKAELSAFLTTAQPLLTDVSFQISKLIKYPLSERTDTYISFEKRCLRTLEHNLRELATMSDHVSFLCTRISNSCRSFLRNVANY</sequence>
<comment type="caution">
    <text evidence="1">The sequence shown here is derived from an EMBL/GenBank/DDBJ whole genome shotgun (WGS) entry which is preliminary data.</text>
</comment>
<dbReference type="Proteomes" id="UP000887013">
    <property type="component" value="Unassembled WGS sequence"/>
</dbReference>
<dbReference type="AlphaFoldDB" id="A0A8X6QRJ2"/>
<gene>
    <name evidence="1" type="ORF">NPIL_291561</name>
</gene>
<reference evidence="1" key="1">
    <citation type="submission" date="2020-08" db="EMBL/GenBank/DDBJ databases">
        <title>Multicomponent nature underlies the extraordinary mechanical properties of spider dragline silk.</title>
        <authorList>
            <person name="Kono N."/>
            <person name="Nakamura H."/>
            <person name="Mori M."/>
            <person name="Yoshida Y."/>
            <person name="Ohtoshi R."/>
            <person name="Malay A.D."/>
            <person name="Moran D.A.P."/>
            <person name="Tomita M."/>
            <person name="Numata K."/>
            <person name="Arakawa K."/>
        </authorList>
    </citation>
    <scope>NUCLEOTIDE SEQUENCE</scope>
</reference>
<dbReference type="EMBL" id="BMAW01131732">
    <property type="protein sequence ID" value="GFU40537.1"/>
    <property type="molecule type" value="Genomic_DNA"/>
</dbReference>
<keyword evidence="2" id="KW-1185">Reference proteome</keyword>
<evidence type="ECO:0000313" key="2">
    <source>
        <dbReference type="Proteomes" id="UP000887013"/>
    </source>
</evidence>
<accession>A0A8X6QRJ2</accession>
<organism evidence="1 2">
    <name type="scientific">Nephila pilipes</name>
    <name type="common">Giant wood spider</name>
    <name type="synonym">Nephila maculata</name>
    <dbReference type="NCBI Taxonomy" id="299642"/>
    <lineage>
        <taxon>Eukaryota</taxon>
        <taxon>Metazoa</taxon>
        <taxon>Ecdysozoa</taxon>
        <taxon>Arthropoda</taxon>
        <taxon>Chelicerata</taxon>
        <taxon>Arachnida</taxon>
        <taxon>Araneae</taxon>
        <taxon>Araneomorphae</taxon>
        <taxon>Entelegynae</taxon>
        <taxon>Araneoidea</taxon>
        <taxon>Nephilidae</taxon>
        <taxon>Nephila</taxon>
    </lineage>
</organism>
<proteinExistence type="predicted"/>
<protein>
    <submittedName>
        <fullName evidence="1">Uncharacterized protein</fullName>
    </submittedName>
</protein>